<comment type="caution">
    <text evidence="5">The sequence shown here is derived from an EMBL/GenBank/DDBJ whole genome shotgun (WGS) entry which is preliminary data.</text>
</comment>
<gene>
    <name evidence="5" type="ORF">BCR32DRAFT_196954</name>
</gene>
<dbReference type="AlphaFoldDB" id="A0A1Y1XJE9"/>
<feature type="non-terminal residue" evidence="5">
    <location>
        <position position="1"/>
    </location>
</feature>
<dbReference type="GO" id="GO:0016787">
    <property type="term" value="F:hydrolase activity"/>
    <property type="evidence" value="ECO:0007669"/>
    <property type="project" value="UniProtKB-KW"/>
</dbReference>
<dbReference type="Proteomes" id="UP000193944">
    <property type="component" value="Unassembled WGS sequence"/>
</dbReference>
<keyword evidence="3" id="KW-0378">Hydrolase</keyword>
<feature type="non-terminal residue" evidence="5">
    <location>
        <position position="82"/>
    </location>
</feature>
<dbReference type="SUPFAM" id="SSF64571">
    <property type="entry name" value="Cellulose docking domain, dockering"/>
    <property type="match status" value="2"/>
</dbReference>
<reference evidence="5 6" key="1">
    <citation type="submission" date="2016-08" db="EMBL/GenBank/DDBJ databases">
        <title>A Parts List for Fungal Cellulosomes Revealed by Comparative Genomics.</title>
        <authorList>
            <consortium name="DOE Joint Genome Institute"/>
            <person name="Haitjema C.H."/>
            <person name="Gilmore S.P."/>
            <person name="Henske J.K."/>
            <person name="Solomon K.V."/>
            <person name="De Groot R."/>
            <person name="Kuo A."/>
            <person name="Mondo S.J."/>
            <person name="Salamov A.A."/>
            <person name="Labutti K."/>
            <person name="Zhao Z."/>
            <person name="Chiniquy J."/>
            <person name="Barry K."/>
            <person name="Brewer H.M."/>
            <person name="Purvine S.O."/>
            <person name="Wright A.T."/>
            <person name="Boxma B."/>
            <person name="Van Alen T."/>
            <person name="Hackstein J.H."/>
            <person name="Baker S.E."/>
            <person name="Grigoriev I.V."/>
            <person name="O'Malley M.A."/>
        </authorList>
    </citation>
    <scope>NUCLEOTIDE SEQUENCE [LARGE SCALE GENOMIC DNA]</scope>
    <source>
        <strain evidence="5 6">S4</strain>
    </source>
</reference>
<reference evidence="5 6" key="2">
    <citation type="submission" date="2016-08" db="EMBL/GenBank/DDBJ databases">
        <title>Pervasive Adenine N6-methylation of Active Genes in Fungi.</title>
        <authorList>
            <consortium name="DOE Joint Genome Institute"/>
            <person name="Mondo S.J."/>
            <person name="Dannebaum R.O."/>
            <person name="Kuo R.C."/>
            <person name="Labutti K."/>
            <person name="Haridas S."/>
            <person name="Kuo A."/>
            <person name="Salamov A."/>
            <person name="Ahrendt S.R."/>
            <person name="Lipzen A."/>
            <person name="Sullivan W."/>
            <person name="Andreopoulos W.B."/>
            <person name="Clum A."/>
            <person name="Lindquist E."/>
            <person name="Daum C."/>
            <person name="Ramamoorthy G.K."/>
            <person name="Gryganskyi A."/>
            <person name="Culley D."/>
            <person name="Magnuson J.K."/>
            <person name="James T.Y."/>
            <person name="O'Malley M.A."/>
            <person name="Stajich J.E."/>
            <person name="Spatafora J.W."/>
            <person name="Visel A."/>
            <person name="Grigoriev I.V."/>
        </authorList>
    </citation>
    <scope>NUCLEOTIDE SEQUENCE [LARGE SCALE GENOMIC DNA]</scope>
    <source>
        <strain evidence="5 6">S4</strain>
    </source>
</reference>
<feature type="domain" description="CBM10" evidence="4">
    <location>
        <begin position="39"/>
        <end position="79"/>
    </location>
</feature>
<dbReference type="EMBL" id="MCFG01000028">
    <property type="protein sequence ID" value="ORX85887.1"/>
    <property type="molecule type" value="Genomic_DNA"/>
</dbReference>
<protein>
    <recommendedName>
        <fullName evidence="4">CBM10 domain-containing protein</fullName>
    </recommendedName>
</protein>
<evidence type="ECO:0000256" key="1">
    <source>
        <dbReference type="ARBA" id="ARBA00022729"/>
    </source>
</evidence>
<evidence type="ECO:0000256" key="2">
    <source>
        <dbReference type="ARBA" id="ARBA00022737"/>
    </source>
</evidence>
<dbReference type="InterPro" id="IPR002883">
    <property type="entry name" value="CBM10/Dockerin_dom"/>
</dbReference>
<dbReference type="Pfam" id="PF02013">
    <property type="entry name" value="CBM_10"/>
    <property type="match status" value="2"/>
</dbReference>
<sequence length="82" mass="8659">QGYPCCSANCVVVYTDNDGDWGVENNQWCGCGGGEPAPTCPEAITSQGYSCCSENNCSVQYTDASGKWGVENNNWCGILSSC</sequence>
<evidence type="ECO:0000313" key="6">
    <source>
        <dbReference type="Proteomes" id="UP000193944"/>
    </source>
</evidence>
<dbReference type="OrthoDB" id="2134231at2759"/>
<dbReference type="Gene3D" id="3.90.1220.10">
    <property type="entry name" value="Cellulose docking domain, dockering"/>
    <property type="match status" value="2"/>
</dbReference>
<organism evidence="5 6">
    <name type="scientific">Anaeromyces robustus</name>
    <dbReference type="NCBI Taxonomy" id="1754192"/>
    <lineage>
        <taxon>Eukaryota</taxon>
        <taxon>Fungi</taxon>
        <taxon>Fungi incertae sedis</taxon>
        <taxon>Chytridiomycota</taxon>
        <taxon>Chytridiomycota incertae sedis</taxon>
        <taxon>Neocallimastigomycetes</taxon>
        <taxon>Neocallimastigales</taxon>
        <taxon>Neocallimastigaceae</taxon>
        <taxon>Anaeromyces</taxon>
    </lineage>
</organism>
<keyword evidence="6" id="KW-1185">Reference proteome</keyword>
<accession>A0A1Y1XJE9</accession>
<keyword evidence="1" id="KW-0732">Signal</keyword>
<dbReference type="InterPro" id="IPR009034">
    <property type="entry name" value="Dockerin_dom_fun_sf"/>
</dbReference>
<evidence type="ECO:0000259" key="4">
    <source>
        <dbReference type="PROSITE" id="PS51763"/>
    </source>
</evidence>
<name>A0A1Y1XJE9_9FUNG</name>
<keyword evidence="2" id="KW-0677">Repeat</keyword>
<feature type="domain" description="CBM10" evidence="4">
    <location>
        <begin position="1"/>
        <end position="32"/>
    </location>
</feature>
<evidence type="ECO:0000313" key="5">
    <source>
        <dbReference type="EMBL" id="ORX85887.1"/>
    </source>
</evidence>
<proteinExistence type="predicted"/>
<dbReference type="PROSITE" id="PS51763">
    <property type="entry name" value="CBM10"/>
    <property type="match status" value="2"/>
</dbReference>
<evidence type="ECO:0000256" key="3">
    <source>
        <dbReference type="ARBA" id="ARBA00022801"/>
    </source>
</evidence>